<dbReference type="PANTHER" id="PTHR47990">
    <property type="entry name" value="2-OXOGLUTARATE (2OG) AND FE(II)-DEPENDENT OXYGENASE SUPERFAMILY PROTEIN-RELATED"/>
    <property type="match status" value="1"/>
</dbReference>
<dbReference type="AlphaFoldDB" id="A0A9P8IJ88"/>
<organism evidence="4 5">
    <name type="scientific">Trichoglossum hirsutum</name>
    <dbReference type="NCBI Taxonomy" id="265104"/>
    <lineage>
        <taxon>Eukaryota</taxon>
        <taxon>Fungi</taxon>
        <taxon>Dikarya</taxon>
        <taxon>Ascomycota</taxon>
        <taxon>Pezizomycotina</taxon>
        <taxon>Geoglossomycetes</taxon>
        <taxon>Geoglossales</taxon>
        <taxon>Geoglossaceae</taxon>
        <taxon>Trichoglossum</taxon>
    </lineage>
</organism>
<accession>A0A9P8IJ88</accession>
<feature type="domain" description="Fe2OG dioxygenase" evidence="3">
    <location>
        <begin position="185"/>
        <end position="296"/>
    </location>
</feature>
<protein>
    <recommendedName>
        <fullName evidence="3">Fe2OG dioxygenase domain-containing protein</fullName>
    </recommendedName>
</protein>
<comment type="caution">
    <text evidence="4">The sequence shown here is derived from an EMBL/GenBank/DDBJ whole genome shotgun (WGS) entry which is preliminary data.</text>
</comment>
<dbReference type="PROSITE" id="PS51471">
    <property type="entry name" value="FE2OG_OXY"/>
    <property type="match status" value="1"/>
</dbReference>
<comment type="similarity">
    <text evidence="1 2">Belongs to the iron/ascorbate-dependent oxidoreductase family.</text>
</comment>
<evidence type="ECO:0000256" key="1">
    <source>
        <dbReference type="ARBA" id="ARBA00008056"/>
    </source>
</evidence>
<keyword evidence="2" id="KW-0479">Metal-binding</keyword>
<evidence type="ECO:0000256" key="2">
    <source>
        <dbReference type="RuleBase" id="RU003682"/>
    </source>
</evidence>
<dbReference type="Pfam" id="PF03171">
    <property type="entry name" value="2OG-FeII_Oxy"/>
    <property type="match status" value="1"/>
</dbReference>
<dbReference type="Gene3D" id="2.60.120.330">
    <property type="entry name" value="B-lactam Antibiotic, Isopenicillin N Synthase, Chain"/>
    <property type="match status" value="1"/>
</dbReference>
<dbReference type="InterPro" id="IPR027443">
    <property type="entry name" value="IPNS-like_sf"/>
</dbReference>
<dbReference type="InterPro" id="IPR005123">
    <property type="entry name" value="Oxoglu/Fe-dep_dioxygenase_dom"/>
</dbReference>
<sequence>MDPPLTNFNPTPFPASLPTISLKKISLSKLLNDDEAESRRMFDVCTNEGFFYLDLTGEPKGQKFLRELHDVRQEAEGIFTGTTMEVWNTWEARKGEGHVSSGYKRAATNEKGGAEILEVFNVAHSDLGDTTTPFQLPSCLSDHTPLFRSTIRSGHNIASIILGALEKCIQLPSSSLTSLHRLSETSGDFLNVLRYPAPPAERHGTVNFPPHRDANSITILFTWLGGLQVPESDAEAVDEDNWRFVEPLPDHAIVNLGEALQALTNGVLKAGKHRVVAPPGNQVNFDKYSVIVSTRPTDDTIMRCLQSPLIPPETEEQISEGNFTIKQWTIRKAMRVMGATHKA</sequence>
<gene>
    <name evidence="4" type="ORF">GP486_007786</name>
</gene>
<dbReference type="Proteomes" id="UP000750711">
    <property type="component" value="Unassembled WGS sequence"/>
</dbReference>
<evidence type="ECO:0000313" key="4">
    <source>
        <dbReference type="EMBL" id="KAH0548670.1"/>
    </source>
</evidence>
<reference evidence="4" key="1">
    <citation type="submission" date="2021-03" db="EMBL/GenBank/DDBJ databases">
        <title>Comparative genomics and phylogenomic investigation of the class Geoglossomycetes provide insights into ecological specialization and systematics.</title>
        <authorList>
            <person name="Melie T."/>
            <person name="Pirro S."/>
            <person name="Miller A.N."/>
            <person name="Quandt A."/>
        </authorList>
    </citation>
    <scope>NUCLEOTIDE SEQUENCE</scope>
    <source>
        <strain evidence="4">CAQ_001_2017</strain>
    </source>
</reference>
<dbReference type="SUPFAM" id="SSF51197">
    <property type="entry name" value="Clavaminate synthase-like"/>
    <property type="match status" value="1"/>
</dbReference>
<keyword evidence="2" id="KW-0560">Oxidoreductase</keyword>
<dbReference type="GO" id="GO:0046872">
    <property type="term" value="F:metal ion binding"/>
    <property type="evidence" value="ECO:0007669"/>
    <property type="project" value="UniProtKB-KW"/>
</dbReference>
<dbReference type="GO" id="GO:0016491">
    <property type="term" value="F:oxidoreductase activity"/>
    <property type="evidence" value="ECO:0007669"/>
    <property type="project" value="UniProtKB-KW"/>
</dbReference>
<dbReference type="EMBL" id="JAGHQM010002429">
    <property type="protein sequence ID" value="KAH0548670.1"/>
    <property type="molecule type" value="Genomic_DNA"/>
</dbReference>
<evidence type="ECO:0000313" key="5">
    <source>
        <dbReference type="Proteomes" id="UP000750711"/>
    </source>
</evidence>
<keyword evidence="5" id="KW-1185">Reference proteome</keyword>
<dbReference type="InterPro" id="IPR044861">
    <property type="entry name" value="IPNS-like_FE2OG_OXY"/>
</dbReference>
<dbReference type="InterPro" id="IPR050231">
    <property type="entry name" value="Iron_ascorbate_oxido_reductase"/>
</dbReference>
<evidence type="ECO:0000259" key="3">
    <source>
        <dbReference type="PROSITE" id="PS51471"/>
    </source>
</evidence>
<name>A0A9P8IJ88_9PEZI</name>
<proteinExistence type="inferred from homology"/>
<keyword evidence="2" id="KW-0408">Iron</keyword>